<evidence type="ECO:0000256" key="3">
    <source>
        <dbReference type="ARBA" id="ARBA00038471"/>
    </source>
</evidence>
<comment type="caution">
    <text evidence="5">The sequence shown here is derived from an EMBL/GenBank/DDBJ whole genome shotgun (WGS) entry which is preliminary data.</text>
</comment>
<dbReference type="PANTHER" id="PTHR35357:SF23">
    <property type="entry name" value="PECTINESTERASE INHIBITOR DOMAIN-CONTAINING PROTEIN"/>
    <property type="match status" value="1"/>
</dbReference>
<sequence length="160" mass="17230">MPSESSSEFDIVADTCDRCSKSDPKVNYTLCVSSLSQSGGQEDLHGLAMVSAKLVSSGAVAMEAKMTELTRRARPWSPTRSCLEACVGVYHNSLYDLDACIAAIDDRRYGDAKTSMSAAIDAPVTCEDEFKEQGLEPPLKEESKGLFQQAVISLAIISLL</sequence>
<dbReference type="OrthoDB" id="1915198at2759"/>
<feature type="domain" description="Pectinesterase inhibitor" evidence="4">
    <location>
        <begin position="7"/>
        <end position="156"/>
    </location>
</feature>
<dbReference type="SUPFAM" id="SSF101148">
    <property type="entry name" value="Plant invertase/pectin methylesterase inhibitor"/>
    <property type="match status" value="1"/>
</dbReference>
<comment type="similarity">
    <text evidence="3">Belongs to the PMEI family.</text>
</comment>
<dbReference type="Proteomes" id="UP000636709">
    <property type="component" value="Unassembled WGS sequence"/>
</dbReference>
<dbReference type="EMBL" id="JACEFO010001378">
    <property type="protein sequence ID" value="KAF8737803.1"/>
    <property type="molecule type" value="Genomic_DNA"/>
</dbReference>
<evidence type="ECO:0000256" key="1">
    <source>
        <dbReference type="ARBA" id="ARBA00022729"/>
    </source>
</evidence>
<dbReference type="GO" id="GO:0004857">
    <property type="term" value="F:enzyme inhibitor activity"/>
    <property type="evidence" value="ECO:0007669"/>
    <property type="project" value="InterPro"/>
</dbReference>
<dbReference type="InterPro" id="IPR006501">
    <property type="entry name" value="Pectinesterase_inhib_dom"/>
</dbReference>
<dbReference type="InterPro" id="IPR035513">
    <property type="entry name" value="Invertase/methylesterase_inhib"/>
</dbReference>
<evidence type="ECO:0000259" key="4">
    <source>
        <dbReference type="SMART" id="SM00856"/>
    </source>
</evidence>
<gene>
    <name evidence="5" type="ORF">HU200_014033</name>
</gene>
<evidence type="ECO:0000313" key="6">
    <source>
        <dbReference type="Proteomes" id="UP000636709"/>
    </source>
</evidence>
<reference evidence="5" key="1">
    <citation type="submission" date="2020-07" db="EMBL/GenBank/DDBJ databases">
        <title>Genome sequence and genetic diversity analysis of an under-domesticated orphan crop, white fonio (Digitaria exilis).</title>
        <authorList>
            <person name="Bennetzen J.L."/>
            <person name="Chen S."/>
            <person name="Ma X."/>
            <person name="Wang X."/>
            <person name="Yssel A.E.J."/>
            <person name="Chaluvadi S.R."/>
            <person name="Johnson M."/>
            <person name="Gangashetty P."/>
            <person name="Hamidou F."/>
            <person name="Sanogo M.D."/>
            <person name="Zwaenepoel A."/>
            <person name="Wallace J."/>
            <person name="Van De Peer Y."/>
            <person name="Van Deynze A."/>
        </authorList>
    </citation>
    <scope>NUCLEOTIDE SEQUENCE</scope>
    <source>
        <tissue evidence="5">Leaves</tissue>
    </source>
</reference>
<name>A0A835KKJ2_9POAL</name>
<dbReference type="FunFam" id="1.20.140.40:FF:000002">
    <property type="entry name" value="Putative invertase inhibitor"/>
    <property type="match status" value="1"/>
</dbReference>
<dbReference type="Gramene" id="Dexi1A01G0000460.1">
    <property type="protein sequence ID" value="Dexi1A01G0000460.1:cds"/>
    <property type="gene ID" value="Dexi1A01G0000460"/>
</dbReference>
<keyword evidence="1" id="KW-0732">Signal</keyword>
<proteinExistence type="inferred from homology"/>
<keyword evidence="6" id="KW-1185">Reference proteome</keyword>
<dbReference type="SMART" id="SM00856">
    <property type="entry name" value="PMEI"/>
    <property type="match status" value="1"/>
</dbReference>
<protein>
    <recommendedName>
        <fullName evidence="4">Pectinesterase inhibitor domain-containing protein</fullName>
    </recommendedName>
</protein>
<evidence type="ECO:0000256" key="2">
    <source>
        <dbReference type="ARBA" id="ARBA00023157"/>
    </source>
</evidence>
<dbReference type="InterPro" id="IPR034088">
    <property type="entry name" value="Pla_a_1-like"/>
</dbReference>
<dbReference type="NCBIfam" id="TIGR01614">
    <property type="entry name" value="PME_inhib"/>
    <property type="match status" value="1"/>
</dbReference>
<organism evidence="5 6">
    <name type="scientific">Digitaria exilis</name>
    <dbReference type="NCBI Taxonomy" id="1010633"/>
    <lineage>
        <taxon>Eukaryota</taxon>
        <taxon>Viridiplantae</taxon>
        <taxon>Streptophyta</taxon>
        <taxon>Embryophyta</taxon>
        <taxon>Tracheophyta</taxon>
        <taxon>Spermatophyta</taxon>
        <taxon>Magnoliopsida</taxon>
        <taxon>Liliopsida</taxon>
        <taxon>Poales</taxon>
        <taxon>Poaceae</taxon>
        <taxon>PACMAD clade</taxon>
        <taxon>Panicoideae</taxon>
        <taxon>Panicodae</taxon>
        <taxon>Paniceae</taxon>
        <taxon>Anthephorinae</taxon>
        <taxon>Digitaria</taxon>
    </lineage>
</organism>
<dbReference type="Gene3D" id="1.20.140.40">
    <property type="entry name" value="Invertase/pectin methylesterase inhibitor family protein"/>
    <property type="match status" value="1"/>
</dbReference>
<dbReference type="AlphaFoldDB" id="A0A835KKJ2"/>
<dbReference type="PANTHER" id="PTHR35357">
    <property type="entry name" value="OS02G0537100 PROTEIN"/>
    <property type="match status" value="1"/>
</dbReference>
<keyword evidence="2" id="KW-1015">Disulfide bond</keyword>
<accession>A0A835KKJ2</accession>
<dbReference type="CDD" id="cd15795">
    <property type="entry name" value="PMEI-Pla_a_1_like"/>
    <property type="match status" value="1"/>
</dbReference>
<evidence type="ECO:0000313" key="5">
    <source>
        <dbReference type="EMBL" id="KAF8737803.1"/>
    </source>
</evidence>
<dbReference type="Pfam" id="PF04043">
    <property type="entry name" value="PMEI"/>
    <property type="match status" value="1"/>
</dbReference>
<dbReference type="GO" id="GO:0005576">
    <property type="term" value="C:extracellular region"/>
    <property type="evidence" value="ECO:0007669"/>
    <property type="project" value="UniProtKB-ARBA"/>
</dbReference>